<keyword evidence="1" id="KW-1133">Transmembrane helix</keyword>
<feature type="transmembrane region" description="Helical" evidence="1">
    <location>
        <begin position="109"/>
        <end position="127"/>
    </location>
</feature>
<dbReference type="OrthoDB" id="10280937at2759"/>
<dbReference type="VEuPathDB" id="FungiDB:PTTG_27586"/>
<keyword evidence="1" id="KW-0812">Transmembrane</keyword>
<dbReference type="Proteomes" id="UP000005240">
    <property type="component" value="Unassembled WGS sequence"/>
</dbReference>
<dbReference type="AlphaFoldDB" id="A0A180GL03"/>
<reference evidence="3 4" key="3">
    <citation type="journal article" date="2017" name="G3 (Bethesda)">
        <title>Comparative analysis highlights variable genome content of wheat rusts and divergence of the mating loci.</title>
        <authorList>
            <person name="Cuomo C.A."/>
            <person name="Bakkeren G."/>
            <person name="Khalil H.B."/>
            <person name="Panwar V."/>
            <person name="Joly D."/>
            <person name="Linning R."/>
            <person name="Sakthikumar S."/>
            <person name="Song X."/>
            <person name="Adiconis X."/>
            <person name="Fan L."/>
            <person name="Goldberg J.M."/>
            <person name="Levin J.Z."/>
            <person name="Young S."/>
            <person name="Zeng Q."/>
            <person name="Anikster Y."/>
            <person name="Bruce M."/>
            <person name="Wang M."/>
            <person name="Yin C."/>
            <person name="McCallum B."/>
            <person name="Szabo L.J."/>
            <person name="Hulbert S."/>
            <person name="Chen X."/>
            <person name="Fellers J.P."/>
        </authorList>
    </citation>
    <scope>NUCLEOTIDE SEQUENCE</scope>
    <source>
        <strain evidence="4">Isolate 1-1 / race 1 (BBBD)</strain>
        <strain evidence="3">isolate 1-1 / race 1 (BBBD)</strain>
    </source>
</reference>
<proteinExistence type="predicted"/>
<evidence type="ECO:0000313" key="4">
    <source>
        <dbReference type="Proteomes" id="UP000005240"/>
    </source>
</evidence>
<keyword evidence="4" id="KW-1185">Reference proteome</keyword>
<name>A0A180GL03_PUCT1</name>
<evidence type="ECO:0000313" key="2">
    <source>
        <dbReference type="EMBL" id="OAV92663.1"/>
    </source>
</evidence>
<protein>
    <submittedName>
        <fullName evidence="2 3">Uncharacterized protein</fullName>
    </submittedName>
</protein>
<evidence type="ECO:0000313" key="3">
    <source>
        <dbReference type="EnsemblFungi" id="PTTG_27586-t43_1-p1"/>
    </source>
</evidence>
<dbReference type="EMBL" id="ADAS02000061">
    <property type="protein sequence ID" value="OAV92663.1"/>
    <property type="molecule type" value="Genomic_DNA"/>
</dbReference>
<reference evidence="2" key="2">
    <citation type="submission" date="2016-05" db="EMBL/GenBank/DDBJ databases">
        <title>Comparative analysis highlights variable genome content of wheat rusts and divergence of the mating loci.</title>
        <authorList>
            <person name="Cuomo C.A."/>
            <person name="Bakkeren G."/>
            <person name="Szabo L."/>
            <person name="Khalil H."/>
            <person name="Joly D."/>
            <person name="Goldberg J."/>
            <person name="Young S."/>
            <person name="Zeng Q."/>
            <person name="Fellers J."/>
        </authorList>
    </citation>
    <scope>NUCLEOTIDE SEQUENCE [LARGE SCALE GENOMIC DNA]</scope>
    <source>
        <strain evidence="2">1-1 BBBD Race 1</strain>
    </source>
</reference>
<dbReference type="EnsemblFungi" id="PTTG_27586-t43_1">
    <property type="protein sequence ID" value="PTTG_27586-t43_1-p1"/>
    <property type="gene ID" value="PTTG_27586"/>
</dbReference>
<sequence length="179" mass="19175">MSVEGPSGGVSAGKSVIAQVTGEGVMNNPTGCGLTPDGELLSAANAQPLHAHEAVIPHDEAPVAVAPPGQSPDQLAQLVQQPGSTCHGEVAMNRVNGLSMMAGDYLREVILCVGLFGIAHYVLWHTVPDSREYLMDSSKKIFLNTPLIFWTCLFTGWLHVFLAILSKKLPEWKAIDDFL</sequence>
<organism evidence="2">
    <name type="scientific">Puccinia triticina (isolate 1-1 / race 1 (BBBD))</name>
    <name type="common">Brown leaf rust fungus</name>
    <dbReference type="NCBI Taxonomy" id="630390"/>
    <lineage>
        <taxon>Eukaryota</taxon>
        <taxon>Fungi</taxon>
        <taxon>Dikarya</taxon>
        <taxon>Basidiomycota</taxon>
        <taxon>Pucciniomycotina</taxon>
        <taxon>Pucciniomycetes</taxon>
        <taxon>Pucciniales</taxon>
        <taxon>Pucciniaceae</taxon>
        <taxon>Puccinia</taxon>
    </lineage>
</organism>
<accession>A0A180GL03</accession>
<keyword evidence="1" id="KW-0472">Membrane</keyword>
<evidence type="ECO:0000256" key="1">
    <source>
        <dbReference type="SAM" id="Phobius"/>
    </source>
</evidence>
<reference evidence="3" key="4">
    <citation type="submission" date="2025-05" db="UniProtKB">
        <authorList>
            <consortium name="EnsemblFungi"/>
        </authorList>
    </citation>
    <scope>IDENTIFICATION</scope>
    <source>
        <strain evidence="3">isolate 1-1 / race 1 (BBBD)</strain>
    </source>
</reference>
<feature type="transmembrane region" description="Helical" evidence="1">
    <location>
        <begin position="147"/>
        <end position="165"/>
    </location>
</feature>
<reference evidence="2" key="1">
    <citation type="submission" date="2009-11" db="EMBL/GenBank/DDBJ databases">
        <authorList>
            <consortium name="The Broad Institute Genome Sequencing Platform"/>
            <person name="Ward D."/>
            <person name="Feldgarden M."/>
            <person name="Earl A."/>
            <person name="Young S.K."/>
            <person name="Zeng Q."/>
            <person name="Koehrsen M."/>
            <person name="Alvarado L."/>
            <person name="Berlin A."/>
            <person name="Bochicchio J."/>
            <person name="Borenstein D."/>
            <person name="Chapman S.B."/>
            <person name="Chen Z."/>
            <person name="Engels R."/>
            <person name="Freedman E."/>
            <person name="Gellesch M."/>
            <person name="Goldberg J."/>
            <person name="Griggs A."/>
            <person name="Gujja S."/>
            <person name="Heilman E."/>
            <person name="Heiman D."/>
            <person name="Hepburn T."/>
            <person name="Howarth C."/>
            <person name="Jen D."/>
            <person name="Larson L."/>
            <person name="Lewis B."/>
            <person name="Mehta T."/>
            <person name="Park D."/>
            <person name="Pearson M."/>
            <person name="Roberts A."/>
            <person name="Saif S."/>
            <person name="Shea T."/>
            <person name="Shenoy N."/>
            <person name="Sisk P."/>
            <person name="Stolte C."/>
            <person name="Sykes S."/>
            <person name="Thomson T."/>
            <person name="Walk T."/>
            <person name="White J."/>
            <person name="Yandava C."/>
            <person name="Izard J."/>
            <person name="Baranova O.V."/>
            <person name="Blanton J.M."/>
            <person name="Tanner A.C."/>
            <person name="Dewhirst F.E."/>
            <person name="Haas B."/>
            <person name="Nusbaum C."/>
            <person name="Birren B."/>
        </authorList>
    </citation>
    <scope>NUCLEOTIDE SEQUENCE [LARGE SCALE GENOMIC DNA]</scope>
    <source>
        <strain evidence="2">1-1 BBBD Race 1</strain>
    </source>
</reference>
<gene>
    <name evidence="2" type="ORF">PTTG_27586</name>
</gene>